<keyword evidence="1" id="KW-0521">NADP</keyword>
<keyword evidence="3" id="KW-0326">Glycosidase</keyword>
<dbReference type="SUPFAM" id="SSF51735">
    <property type="entry name" value="NAD(P)-binding Rossmann-fold domains"/>
    <property type="match status" value="1"/>
</dbReference>
<dbReference type="GO" id="GO:0016798">
    <property type="term" value="F:hydrolase activity, acting on glycosyl bonds"/>
    <property type="evidence" value="ECO:0007669"/>
    <property type="project" value="UniProtKB-KW"/>
</dbReference>
<name>A0A5N7BFR7_9EURO</name>
<dbReference type="GO" id="GO:0045493">
    <property type="term" value="P:xylan catabolic process"/>
    <property type="evidence" value="ECO:0007669"/>
    <property type="project" value="UniProtKB-KW"/>
</dbReference>
<dbReference type="SUPFAM" id="SSF88713">
    <property type="entry name" value="Glycoside hydrolase/deacetylase"/>
    <property type="match status" value="1"/>
</dbReference>
<dbReference type="PRINTS" id="PR00081">
    <property type="entry name" value="GDHRDH"/>
</dbReference>
<dbReference type="InterPro" id="IPR036291">
    <property type="entry name" value="NAD(P)-bd_dom_sf"/>
</dbReference>
<protein>
    <submittedName>
        <fullName evidence="3">Putative xylanase/chitin deacetylase</fullName>
    </submittedName>
</protein>
<dbReference type="InterPro" id="IPR011330">
    <property type="entry name" value="Glyco_hydro/deAcase_b/a-brl"/>
</dbReference>
<dbReference type="Gene3D" id="3.40.50.720">
    <property type="entry name" value="NAD(P)-binding Rossmann-like Domain"/>
    <property type="match status" value="1"/>
</dbReference>
<dbReference type="Pfam" id="PF01522">
    <property type="entry name" value="Polysacc_deac_1"/>
    <property type="match status" value="1"/>
</dbReference>
<dbReference type="GO" id="GO:0016810">
    <property type="term" value="F:hydrolase activity, acting on carbon-nitrogen (but not peptide) bonds"/>
    <property type="evidence" value="ECO:0007669"/>
    <property type="project" value="InterPro"/>
</dbReference>
<dbReference type="FunFam" id="3.40.50.720:FF:000084">
    <property type="entry name" value="Short-chain dehydrogenase reductase"/>
    <property type="match status" value="1"/>
</dbReference>
<dbReference type="Pfam" id="PF13561">
    <property type="entry name" value="adh_short_C2"/>
    <property type="match status" value="1"/>
</dbReference>
<dbReference type="CDD" id="cd10938">
    <property type="entry name" value="CE4_HpPgdA_like"/>
    <property type="match status" value="1"/>
</dbReference>
<proteinExistence type="predicted"/>
<evidence type="ECO:0000313" key="4">
    <source>
        <dbReference type="Proteomes" id="UP000326198"/>
    </source>
</evidence>
<dbReference type="InterPro" id="IPR037950">
    <property type="entry name" value="PgdA-like"/>
</dbReference>
<dbReference type="OrthoDB" id="504708at2759"/>
<dbReference type="PROSITE" id="PS51677">
    <property type="entry name" value="NODB"/>
    <property type="match status" value="1"/>
</dbReference>
<dbReference type="EMBL" id="ML736179">
    <property type="protein sequence ID" value="KAE8380626.1"/>
    <property type="molecule type" value="Genomic_DNA"/>
</dbReference>
<dbReference type="Proteomes" id="UP000326198">
    <property type="component" value="Unassembled WGS sequence"/>
</dbReference>
<accession>A0A5N7BFR7</accession>
<dbReference type="Gene3D" id="3.20.20.370">
    <property type="entry name" value="Glycoside hydrolase/deacetylase"/>
    <property type="match status" value="1"/>
</dbReference>
<evidence type="ECO:0000259" key="2">
    <source>
        <dbReference type="PROSITE" id="PS51677"/>
    </source>
</evidence>
<dbReference type="AlphaFoldDB" id="A0A5N7BFR7"/>
<evidence type="ECO:0000256" key="1">
    <source>
        <dbReference type="ARBA" id="ARBA00022857"/>
    </source>
</evidence>
<dbReference type="InterPro" id="IPR002347">
    <property type="entry name" value="SDR_fam"/>
</dbReference>
<dbReference type="GO" id="GO:0016491">
    <property type="term" value="F:oxidoreductase activity"/>
    <property type="evidence" value="ECO:0007669"/>
    <property type="project" value="UniProtKB-ARBA"/>
</dbReference>
<keyword evidence="3" id="KW-0119">Carbohydrate metabolism</keyword>
<dbReference type="InterPro" id="IPR002509">
    <property type="entry name" value="NODB_dom"/>
</dbReference>
<dbReference type="PANTHER" id="PTHR47561">
    <property type="entry name" value="POLYSACCHARIDE DEACETYLASE FAMILY PROTEIN (AFU_ORTHOLOGUE AFUA_6G05030)"/>
    <property type="match status" value="1"/>
</dbReference>
<dbReference type="PANTHER" id="PTHR47561:SF2">
    <property type="entry name" value="HYPOTHETICAL POLYSACCHARIDE DEACETYLASE (EUROFUNG)"/>
    <property type="match status" value="1"/>
</dbReference>
<evidence type="ECO:0000313" key="3">
    <source>
        <dbReference type="EMBL" id="KAE8380626.1"/>
    </source>
</evidence>
<keyword evidence="3" id="KW-0624">Polysaccharide degradation</keyword>
<keyword evidence="4" id="KW-1185">Reference proteome</keyword>
<keyword evidence="3" id="KW-0858">Xylan degradation</keyword>
<dbReference type="CDD" id="cd05233">
    <property type="entry name" value="SDR_c"/>
    <property type="match status" value="1"/>
</dbReference>
<reference evidence="3 4" key="1">
    <citation type="submission" date="2019-04" db="EMBL/GenBank/DDBJ databases">
        <title>Friends and foes A comparative genomics studyof 23 Aspergillus species from section Flavi.</title>
        <authorList>
            <consortium name="DOE Joint Genome Institute"/>
            <person name="Kjaerbolling I."/>
            <person name="Vesth T."/>
            <person name="Frisvad J.C."/>
            <person name="Nybo J.L."/>
            <person name="Theobald S."/>
            <person name="Kildgaard S."/>
            <person name="Isbrandt T."/>
            <person name="Kuo A."/>
            <person name="Sato A."/>
            <person name="Lyhne E.K."/>
            <person name="Kogle M.E."/>
            <person name="Wiebenga A."/>
            <person name="Kun R.S."/>
            <person name="Lubbers R.J."/>
            <person name="Makela M.R."/>
            <person name="Barry K."/>
            <person name="Chovatia M."/>
            <person name="Clum A."/>
            <person name="Daum C."/>
            <person name="Haridas S."/>
            <person name="He G."/>
            <person name="LaButti K."/>
            <person name="Lipzen A."/>
            <person name="Mondo S."/>
            <person name="Riley R."/>
            <person name="Salamov A."/>
            <person name="Simmons B.A."/>
            <person name="Magnuson J.K."/>
            <person name="Henrissat B."/>
            <person name="Mortensen U.H."/>
            <person name="Larsen T.O."/>
            <person name="Devries R.P."/>
            <person name="Grigoriev I.V."/>
            <person name="Machida M."/>
            <person name="Baker S.E."/>
            <person name="Andersen M.R."/>
        </authorList>
    </citation>
    <scope>NUCLEOTIDE SEQUENCE [LARGE SCALE GENOMIC DNA]</scope>
    <source>
        <strain evidence="3 4">IBT 29228</strain>
    </source>
</reference>
<organism evidence="3 4">
    <name type="scientific">Aspergillus bertholletiae</name>
    <dbReference type="NCBI Taxonomy" id="1226010"/>
    <lineage>
        <taxon>Eukaryota</taxon>
        <taxon>Fungi</taxon>
        <taxon>Dikarya</taxon>
        <taxon>Ascomycota</taxon>
        <taxon>Pezizomycotina</taxon>
        <taxon>Eurotiomycetes</taxon>
        <taxon>Eurotiomycetidae</taxon>
        <taxon>Eurotiales</taxon>
        <taxon>Aspergillaceae</taxon>
        <taxon>Aspergillus</taxon>
        <taxon>Aspergillus subgen. Circumdati</taxon>
    </lineage>
</organism>
<feature type="domain" description="NodB homology" evidence="2">
    <location>
        <begin position="376"/>
        <end position="655"/>
    </location>
</feature>
<gene>
    <name evidence="3" type="ORF">BDV26DRAFT_127459</name>
</gene>
<keyword evidence="3" id="KW-0378">Hydrolase</keyword>
<sequence>MACQLHNTANQRLFSRDSCRLDSMSGQSLASPAFLGLEGLHVFITGAASGIGKQAVREFLDQGCKVTALDIQTWEVSDIQGEPYPRLHILKGDITDEESVRSSIAQASKRFGPINVLIANAGITDESKDYPIWELPVETWDQMYRVNVRGTFLTIKHFLRAARESQQTLGKELDNLAIVVTGSETGKFGQEGHAEYASGKAGLQYGLVRSVKNEIVRLNSKARINAVAPGWVDTPLIEGRLDDPKEMWAEAQATVPLKKVARPEDVARTMAFLASHRAAGHISGQCLSVDGGMEGRLIWKESEAAKEDQISHSESRIVQPIPRCVSKPKKNKIRIAVSIDLDAVSGWLGTGKPYFPSFNDLQRLTKLLQQSGQHPDNILADYSSGFFAAKVGVPRLLRMLKKLGLADRCTWFIPGHSAESFPKEVQEVVKSGCEIGLHGYAHEGAYQLTVEQERDVLTRCIDIATKLTGKKPVGYRAPLYQLRESTLDLLEEYGFEYGKFLPFHPDNAPLFFSDPTSQKKTDASLTDHDCHPFFAPKRPPLQPINFSLPASSWMHPIPPTTEDRRPLVCVPCNWYMEDMTPMQFLPHTHNSHGYTDVRVVENLWRDRFLWIRENEDEPIFPVLMHPDTSGMAHVIGMLERLLTWLKGWGDEVEFCQTGEIARWFRERELENSGSS</sequence>